<evidence type="ECO:0000256" key="5">
    <source>
        <dbReference type="ARBA" id="ARBA00023635"/>
    </source>
</evidence>
<evidence type="ECO:0000256" key="2">
    <source>
        <dbReference type="ARBA" id="ARBA00022741"/>
    </source>
</evidence>
<keyword evidence="4" id="KW-0843">Virulence</keyword>
<accession>A0ABX0TV36</accession>
<evidence type="ECO:0000313" key="8">
    <source>
        <dbReference type="Proteomes" id="UP000727456"/>
    </source>
</evidence>
<dbReference type="InterPro" id="IPR004346">
    <property type="entry name" value="CagE_TrbE_VirB"/>
</dbReference>
<evidence type="ECO:0000313" key="7">
    <source>
        <dbReference type="EMBL" id="NIJ09358.1"/>
    </source>
</evidence>
<dbReference type="SUPFAM" id="SSF52540">
    <property type="entry name" value="P-loop containing nucleoside triphosphate hydrolases"/>
    <property type="match status" value="1"/>
</dbReference>
<dbReference type="NCBIfam" id="TIGR00929">
    <property type="entry name" value="VirB4_CagE"/>
    <property type="match status" value="1"/>
</dbReference>
<keyword evidence="8" id="KW-1185">Reference proteome</keyword>
<feature type="domain" description="AAA+ ATPase" evidence="6">
    <location>
        <begin position="442"/>
        <end position="701"/>
    </location>
</feature>
<dbReference type="InterPro" id="IPR051162">
    <property type="entry name" value="T4SS_component"/>
</dbReference>
<keyword evidence="3" id="KW-0067">ATP-binding</keyword>
<dbReference type="InterPro" id="IPR003593">
    <property type="entry name" value="AAA+_ATPase"/>
</dbReference>
<dbReference type="Pfam" id="PF19044">
    <property type="entry name" value="P-loop_TraG"/>
    <property type="match status" value="1"/>
</dbReference>
<dbReference type="InterPro" id="IPR018145">
    <property type="entry name" value="CagE_TrbE_VirB_cntrl_dom"/>
</dbReference>
<dbReference type="EMBL" id="JAAOZC010000010">
    <property type="protein sequence ID" value="NIJ09358.1"/>
    <property type="molecule type" value="Genomic_DNA"/>
</dbReference>
<dbReference type="PANTHER" id="PTHR30121:SF12">
    <property type="entry name" value="TYPE IV SECRETION SYSTEM PROTEIN CAGE"/>
    <property type="match status" value="1"/>
</dbReference>
<dbReference type="Proteomes" id="UP000727456">
    <property type="component" value="Unassembled WGS sequence"/>
</dbReference>
<dbReference type="PANTHER" id="PTHR30121">
    <property type="entry name" value="UNCHARACTERIZED PROTEIN YJGR-RELATED"/>
    <property type="match status" value="1"/>
</dbReference>
<proteinExistence type="inferred from homology"/>
<sequence length="801" mass="89702">MNKSMLDFAARTPWRVAKREREPEEFLPYARHVGDVVVTDDGTLLAVLRLDGISFETADKSDLNGWHEKLNSILRNVADERVAWVTHVVRRSSDDYPGGIFRSDFARSLDAEHKARVSGQRAFVNELYLTIAMQRAVGAADKLVVSLSKLFSNRERVDALADVDAEGLQQFNERVDETVKLLGRLNPRRLSLYEHDGLMFSEPLELFELVLIGRRRRVPLVRGHLGTALYGDRIIFGRELIEIRAHDRSRFAGIFGIREYPASTRPGQLDALLNASFECCLTQSWAPASRAISADQVRRRRRQMVSTDDEAMSQATALDEAADHLASNHFVMGEHHFSLAVFGSSIRELNDHLSAARALLADAGLVAVREESANESAWWAQLPGNARWRARPSVITSRNFAALSPFHTFPTGQVAGNHWGPAIALLQTTALSPFYFSFHVGDVGFTGILGPTGSGKTAALNFLMAQLEKTGCRQIFIDKDRGAEIYVRASGGTYLALRNGQPTGFAPLQAQEYDADYVAFLGRFIRQLVTPPGGSLSVSEDRLIDDGLIALGRLPVDQRTFAELREVLGYRNLEGIGARLERWTRGGALGWVFDNDADLVSLEARFVGFDMTDFLDNAEVRTPIMMYMFERIDGVLARKERLAVVIDEFWKALGDAQFTTYIENALLTWRKLNAFLIFATQNPEHALRSTIASSIIGQTPTWILLPNPRADERQYREGLGLTAKEFRLLRYELVPESRQFLIKQGNNSIVVRLDLDGMDDALAILSGRSSTVGLLDEIRREKGDDPADWLPVFHEKRRGLR</sequence>
<evidence type="ECO:0000259" key="6">
    <source>
        <dbReference type="SMART" id="SM00382"/>
    </source>
</evidence>
<comment type="similarity">
    <text evidence="1">Belongs to the TrbE/VirB4 family.</text>
</comment>
<dbReference type="InterPro" id="IPR027417">
    <property type="entry name" value="P-loop_NTPase"/>
</dbReference>
<dbReference type="Gene3D" id="1.10.8.730">
    <property type="match status" value="1"/>
</dbReference>
<dbReference type="InterPro" id="IPR043964">
    <property type="entry name" value="P-loop_TraG"/>
</dbReference>
<keyword evidence="2" id="KW-0547">Nucleotide-binding</keyword>
<protein>
    <recommendedName>
        <fullName evidence="5">Type IV secretion system protein virB4</fullName>
    </recommendedName>
</protein>
<dbReference type="Gene3D" id="3.40.50.300">
    <property type="entry name" value="P-loop containing nucleotide triphosphate hydrolases"/>
    <property type="match status" value="1"/>
</dbReference>
<name>A0ABX0TV36_9SPHN</name>
<dbReference type="Pfam" id="PF03135">
    <property type="entry name" value="CagE_TrbE_VirB"/>
    <property type="match status" value="1"/>
</dbReference>
<comment type="caution">
    <text evidence="7">The sequence shown here is derived from an EMBL/GenBank/DDBJ whole genome shotgun (WGS) entry which is preliminary data.</text>
</comment>
<evidence type="ECO:0000256" key="3">
    <source>
        <dbReference type="ARBA" id="ARBA00022840"/>
    </source>
</evidence>
<gene>
    <name evidence="7" type="ORF">FHS31_002990</name>
</gene>
<dbReference type="SMART" id="SM00382">
    <property type="entry name" value="AAA"/>
    <property type="match status" value="1"/>
</dbReference>
<evidence type="ECO:0000256" key="1">
    <source>
        <dbReference type="ARBA" id="ARBA00006512"/>
    </source>
</evidence>
<reference evidence="7 8" key="1">
    <citation type="submission" date="2020-03" db="EMBL/GenBank/DDBJ databases">
        <title>Genomic Encyclopedia of Type Strains, Phase III (KMG-III): the genomes of soil and plant-associated and newly described type strains.</title>
        <authorList>
            <person name="Whitman W."/>
        </authorList>
    </citation>
    <scope>NUCLEOTIDE SEQUENCE [LARGE SCALE GENOMIC DNA]</scope>
    <source>
        <strain evidence="7 8">CECT 8804</strain>
    </source>
</reference>
<evidence type="ECO:0000256" key="4">
    <source>
        <dbReference type="ARBA" id="ARBA00023026"/>
    </source>
</evidence>
<organism evidence="7 8">
    <name type="scientific">Sphingomonas vulcanisoli</name>
    <dbReference type="NCBI Taxonomy" id="1658060"/>
    <lineage>
        <taxon>Bacteria</taxon>
        <taxon>Pseudomonadati</taxon>
        <taxon>Pseudomonadota</taxon>
        <taxon>Alphaproteobacteria</taxon>
        <taxon>Sphingomonadales</taxon>
        <taxon>Sphingomonadaceae</taxon>
        <taxon>Sphingomonas</taxon>
    </lineage>
</organism>